<dbReference type="InterPro" id="IPR000639">
    <property type="entry name" value="Epox_hydrolase-like"/>
</dbReference>
<dbReference type="InterPro" id="IPR029058">
    <property type="entry name" value="AB_hydrolase_fold"/>
</dbReference>
<dbReference type="GO" id="GO:0047372">
    <property type="term" value="F:monoacylglycerol lipase activity"/>
    <property type="evidence" value="ECO:0007669"/>
    <property type="project" value="TreeGrafter"/>
</dbReference>
<dbReference type="Gene3D" id="3.40.50.1820">
    <property type="entry name" value="alpha/beta hydrolase"/>
    <property type="match status" value="1"/>
</dbReference>
<dbReference type="PRINTS" id="PR00412">
    <property type="entry name" value="EPOXHYDRLASE"/>
</dbReference>
<organism evidence="2 3">
    <name type="scientific">Ktedonosporobacter rubrisoli</name>
    <dbReference type="NCBI Taxonomy" id="2509675"/>
    <lineage>
        <taxon>Bacteria</taxon>
        <taxon>Bacillati</taxon>
        <taxon>Chloroflexota</taxon>
        <taxon>Ktedonobacteria</taxon>
        <taxon>Ktedonobacterales</taxon>
        <taxon>Ktedonosporobacteraceae</taxon>
        <taxon>Ktedonosporobacter</taxon>
    </lineage>
</organism>
<gene>
    <name evidence="2" type="ORF">EPA93_03265</name>
</gene>
<evidence type="ECO:0000313" key="3">
    <source>
        <dbReference type="Proteomes" id="UP000290365"/>
    </source>
</evidence>
<dbReference type="KEGG" id="kbs:EPA93_03265"/>
<dbReference type="Proteomes" id="UP000290365">
    <property type="component" value="Chromosome"/>
</dbReference>
<accession>A0A4P6JIZ2</accession>
<evidence type="ECO:0000313" key="2">
    <source>
        <dbReference type="EMBL" id="QBD75065.1"/>
    </source>
</evidence>
<keyword evidence="3" id="KW-1185">Reference proteome</keyword>
<feature type="domain" description="AB hydrolase-1" evidence="1">
    <location>
        <begin position="39"/>
        <end position="293"/>
    </location>
</feature>
<dbReference type="InterPro" id="IPR050266">
    <property type="entry name" value="AB_hydrolase_sf"/>
</dbReference>
<dbReference type="PANTHER" id="PTHR43798:SF33">
    <property type="entry name" value="HYDROLASE, PUTATIVE (AFU_ORTHOLOGUE AFUA_2G14860)-RELATED"/>
    <property type="match status" value="1"/>
</dbReference>
<dbReference type="GO" id="GO:0016020">
    <property type="term" value="C:membrane"/>
    <property type="evidence" value="ECO:0007669"/>
    <property type="project" value="TreeGrafter"/>
</dbReference>
<sequence length="304" mass="33723">MPTDEMYDILPQDAAWGHAMAHDADGLDLHYVRRGQGNPTVLLLHGWPGFWYDWRRVIPRLAQLTSVIAMDFRGFGGSAKPDWPPLAAYSADAQARNVLALLDQLQLEKVILAGYDIGSRVAQTVTQMAPQRVKALTLAAPVYPGYGTRPLEPAAQQERWYQHFHTLPQADLLIGHDRETVRLYLSYFYDHWVGKKQALRPKEFAAIVDTYAQPEAVRGSIAWYRAGGGSGQIATSPPQNPPAPITQPTAVVWGEADPILLSSWADRLEDSFPHLVGVQILAGIGHFVPFEDPDAFVKAIRTVL</sequence>
<dbReference type="PANTHER" id="PTHR43798">
    <property type="entry name" value="MONOACYLGLYCEROL LIPASE"/>
    <property type="match status" value="1"/>
</dbReference>
<dbReference type="SUPFAM" id="SSF53474">
    <property type="entry name" value="alpha/beta-Hydrolases"/>
    <property type="match status" value="1"/>
</dbReference>
<reference evidence="2 3" key="1">
    <citation type="submission" date="2019-01" db="EMBL/GenBank/DDBJ databases">
        <title>Ktedonosporobacter rubrisoli SCAWS-G2.</title>
        <authorList>
            <person name="Huang Y."/>
            <person name="Yan B."/>
        </authorList>
    </citation>
    <scope>NUCLEOTIDE SEQUENCE [LARGE SCALE GENOMIC DNA]</scope>
    <source>
        <strain evidence="2 3">SCAWS-G2</strain>
    </source>
</reference>
<dbReference type="GO" id="GO:0046464">
    <property type="term" value="P:acylglycerol catabolic process"/>
    <property type="evidence" value="ECO:0007669"/>
    <property type="project" value="TreeGrafter"/>
</dbReference>
<dbReference type="OrthoDB" id="9773293at2"/>
<dbReference type="Pfam" id="PF00561">
    <property type="entry name" value="Abhydrolase_1"/>
    <property type="match status" value="1"/>
</dbReference>
<protein>
    <submittedName>
        <fullName evidence="2">Alpha/beta hydrolase</fullName>
    </submittedName>
</protein>
<proteinExistence type="predicted"/>
<evidence type="ECO:0000259" key="1">
    <source>
        <dbReference type="Pfam" id="PF00561"/>
    </source>
</evidence>
<dbReference type="InterPro" id="IPR000073">
    <property type="entry name" value="AB_hydrolase_1"/>
</dbReference>
<dbReference type="EMBL" id="CP035758">
    <property type="protein sequence ID" value="QBD75065.1"/>
    <property type="molecule type" value="Genomic_DNA"/>
</dbReference>
<dbReference type="RefSeq" id="WP_129885664.1">
    <property type="nucleotide sequence ID" value="NZ_CP035758.1"/>
</dbReference>
<keyword evidence="2" id="KW-0378">Hydrolase</keyword>
<dbReference type="AlphaFoldDB" id="A0A4P6JIZ2"/>
<name>A0A4P6JIZ2_KTERU</name>